<name>A0AAW2EKD1_9HYME</name>
<protein>
    <submittedName>
        <fullName evidence="1">Uncharacterized protein</fullName>
    </submittedName>
</protein>
<organism evidence="1 2">
    <name type="scientific">Cardiocondyla obscurior</name>
    <dbReference type="NCBI Taxonomy" id="286306"/>
    <lineage>
        <taxon>Eukaryota</taxon>
        <taxon>Metazoa</taxon>
        <taxon>Ecdysozoa</taxon>
        <taxon>Arthropoda</taxon>
        <taxon>Hexapoda</taxon>
        <taxon>Insecta</taxon>
        <taxon>Pterygota</taxon>
        <taxon>Neoptera</taxon>
        <taxon>Endopterygota</taxon>
        <taxon>Hymenoptera</taxon>
        <taxon>Apocrita</taxon>
        <taxon>Aculeata</taxon>
        <taxon>Formicoidea</taxon>
        <taxon>Formicidae</taxon>
        <taxon>Myrmicinae</taxon>
        <taxon>Cardiocondyla</taxon>
    </lineage>
</organism>
<dbReference type="AlphaFoldDB" id="A0AAW2EKD1"/>
<proteinExistence type="predicted"/>
<accession>A0AAW2EKD1</accession>
<sequence>MFDKLYVNLHAPCVLTIKSSFKKFPRRSNSSQFYFKFPFNNILLLLNKFLKRILRTGLHYLPRAITHSQIGDQQNSKINQALNSTRPEDIDNTLSLTIKDNWFHLCHAYRIHLQRNRLDTNPIYIILLP</sequence>
<evidence type="ECO:0000313" key="2">
    <source>
        <dbReference type="Proteomes" id="UP001430953"/>
    </source>
</evidence>
<keyword evidence="2" id="KW-1185">Reference proteome</keyword>
<reference evidence="1 2" key="1">
    <citation type="submission" date="2023-03" db="EMBL/GenBank/DDBJ databases">
        <title>High recombination rates correlate with genetic variation in Cardiocondyla obscurior ants.</title>
        <authorList>
            <person name="Errbii M."/>
        </authorList>
    </citation>
    <scope>NUCLEOTIDE SEQUENCE [LARGE SCALE GENOMIC DNA]</scope>
    <source>
        <strain evidence="1">Alpha-2009</strain>
        <tissue evidence="1">Whole body</tissue>
    </source>
</reference>
<dbReference type="EMBL" id="JADYXP020000020">
    <property type="protein sequence ID" value="KAL0104184.1"/>
    <property type="molecule type" value="Genomic_DNA"/>
</dbReference>
<evidence type="ECO:0000313" key="1">
    <source>
        <dbReference type="EMBL" id="KAL0104184.1"/>
    </source>
</evidence>
<gene>
    <name evidence="1" type="ORF">PUN28_017122</name>
</gene>
<comment type="caution">
    <text evidence="1">The sequence shown here is derived from an EMBL/GenBank/DDBJ whole genome shotgun (WGS) entry which is preliminary data.</text>
</comment>
<dbReference type="Proteomes" id="UP001430953">
    <property type="component" value="Unassembled WGS sequence"/>
</dbReference>